<dbReference type="EMBL" id="GGEC01012056">
    <property type="protein sequence ID" value="MBW92539.1"/>
    <property type="molecule type" value="Transcribed_RNA"/>
</dbReference>
<reference evidence="1" key="1">
    <citation type="submission" date="2018-02" db="EMBL/GenBank/DDBJ databases">
        <title>Rhizophora mucronata_Transcriptome.</title>
        <authorList>
            <person name="Meera S.P."/>
            <person name="Sreeshan A."/>
            <person name="Augustine A."/>
        </authorList>
    </citation>
    <scope>NUCLEOTIDE SEQUENCE</scope>
    <source>
        <tissue evidence="1">Leaf</tissue>
    </source>
</reference>
<accession>A0A2P2JGK4</accession>
<proteinExistence type="predicted"/>
<sequence>MLFKTLLARNPSSMEYCPSESLDFTEIQSSNLTNLLLFSSITRSTFMFF</sequence>
<organism evidence="1">
    <name type="scientific">Rhizophora mucronata</name>
    <name type="common">Asiatic mangrove</name>
    <dbReference type="NCBI Taxonomy" id="61149"/>
    <lineage>
        <taxon>Eukaryota</taxon>
        <taxon>Viridiplantae</taxon>
        <taxon>Streptophyta</taxon>
        <taxon>Embryophyta</taxon>
        <taxon>Tracheophyta</taxon>
        <taxon>Spermatophyta</taxon>
        <taxon>Magnoliopsida</taxon>
        <taxon>eudicotyledons</taxon>
        <taxon>Gunneridae</taxon>
        <taxon>Pentapetalae</taxon>
        <taxon>rosids</taxon>
        <taxon>fabids</taxon>
        <taxon>Malpighiales</taxon>
        <taxon>Rhizophoraceae</taxon>
        <taxon>Rhizophora</taxon>
    </lineage>
</organism>
<protein>
    <submittedName>
        <fullName evidence="1">Uncharacterized protein MANES_05G023700</fullName>
    </submittedName>
</protein>
<name>A0A2P2JGK4_RHIMU</name>
<evidence type="ECO:0000313" key="1">
    <source>
        <dbReference type="EMBL" id="MBW92539.1"/>
    </source>
</evidence>
<dbReference type="AlphaFoldDB" id="A0A2P2JGK4"/>